<accession>A0A266PZW7</accession>
<comment type="caution">
    <text evidence="2">The sequence shown here is derived from an EMBL/GenBank/DDBJ whole genome shotgun (WGS) entry which is preliminary data.</text>
</comment>
<proteinExistence type="predicted"/>
<dbReference type="AlphaFoldDB" id="A0A266PZW7"/>
<sequence length="82" mass="8975">MDAPTLAKSCARARTTVRRKALSMQADRMLTLTFKTILRISMLRGIALSIFQSCVVFAGVSAGYISLFLSIKSAGLCIFTWP</sequence>
<dbReference type="EMBL" id="NHNI01000005">
    <property type="protein sequence ID" value="OZY83150.1"/>
    <property type="molecule type" value="Genomic_DNA"/>
</dbReference>
<reference evidence="3" key="1">
    <citation type="submission" date="2017-05" db="EMBL/GenBank/DDBJ databases">
        <authorList>
            <person name="Barney B.M."/>
        </authorList>
    </citation>
    <scope>NUCLEOTIDE SEQUENCE [LARGE SCALE GENOMIC DNA]</scope>
    <source>
        <strain evidence="3">PSBB022</strain>
    </source>
</reference>
<keyword evidence="1" id="KW-1133">Transmembrane helix</keyword>
<evidence type="ECO:0000256" key="1">
    <source>
        <dbReference type="SAM" id="Phobius"/>
    </source>
</evidence>
<keyword evidence="3" id="KW-1185">Reference proteome</keyword>
<gene>
    <name evidence="2" type="ORF">CBP51_20400</name>
</gene>
<organism evidence="2 3">
    <name type="scientific">Cellvibrio mixtus</name>
    <dbReference type="NCBI Taxonomy" id="39650"/>
    <lineage>
        <taxon>Bacteria</taxon>
        <taxon>Pseudomonadati</taxon>
        <taxon>Pseudomonadota</taxon>
        <taxon>Gammaproteobacteria</taxon>
        <taxon>Cellvibrionales</taxon>
        <taxon>Cellvibrionaceae</taxon>
        <taxon>Cellvibrio</taxon>
    </lineage>
</organism>
<protein>
    <submittedName>
        <fullName evidence="2">Uncharacterized protein</fullName>
    </submittedName>
</protein>
<keyword evidence="1" id="KW-0472">Membrane</keyword>
<feature type="transmembrane region" description="Helical" evidence="1">
    <location>
        <begin position="45"/>
        <end position="69"/>
    </location>
</feature>
<evidence type="ECO:0000313" key="2">
    <source>
        <dbReference type="EMBL" id="OZY83150.1"/>
    </source>
</evidence>
<dbReference type="Proteomes" id="UP000216101">
    <property type="component" value="Unassembled WGS sequence"/>
</dbReference>
<keyword evidence="1" id="KW-0812">Transmembrane</keyword>
<name>A0A266PZW7_9GAMM</name>
<evidence type="ECO:0000313" key="3">
    <source>
        <dbReference type="Proteomes" id="UP000216101"/>
    </source>
</evidence>